<dbReference type="PaxDb" id="572546-Arcpr_0901"/>
<dbReference type="RefSeq" id="WP_012940298.1">
    <property type="nucleotide sequence ID" value="NC_013741.1"/>
</dbReference>
<dbReference type="EMBL" id="CP001857">
    <property type="protein sequence ID" value="ADB57962.1"/>
    <property type="molecule type" value="Genomic_DNA"/>
</dbReference>
<dbReference type="AlphaFoldDB" id="D2RI37"/>
<dbReference type="HOGENOM" id="CLU_2366047_0_0_2"/>
<dbReference type="STRING" id="572546.Arcpr_0901"/>
<gene>
    <name evidence="1" type="ordered locus">Arcpr_0901</name>
</gene>
<keyword evidence="2" id="KW-1185">Reference proteome</keyword>
<evidence type="ECO:0000313" key="1">
    <source>
        <dbReference type="EMBL" id="ADB57962.1"/>
    </source>
</evidence>
<sequence length="95" mass="10828">MRKKNGWRKGLFKENSVCVVCGKPLGRVGKLCDLCAVKLYITSIITGKPIKEVVSKYDLDYKAFTLKIQTMKKEGSFANLFFKAVEIIKQDYMGR</sequence>
<proteinExistence type="predicted"/>
<organism evidence="1 2">
    <name type="scientific">Archaeoglobus profundus (strain DSM 5631 / JCM 9629 / NBRC 100127 / Av18)</name>
    <dbReference type="NCBI Taxonomy" id="572546"/>
    <lineage>
        <taxon>Archaea</taxon>
        <taxon>Methanobacteriati</taxon>
        <taxon>Methanobacteriota</taxon>
        <taxon>Archaeoglobi</taxon>
        <taxon>Archaeoglobales</taxon>
        <taxon>Archaeoglobaceae</taxon>
        <taxon>Archaeoglobus</taxon>
    </lineage>
</organism>
<protein>
    <submittedName>
        <fullName evidence="1">Uncharacterized protein</fullName>
    </submittedName>
</protein>
<dbReference type="Proteomes" id="UP000001901">
    <property type="component" value="Chromosome"/>
</dbReference>
<dbReference type="GeneID" id="8739566"/>
<evidence type="ECO:0000313" key="2">
    <source>
        <dbReference type="Proteomes" id="UP000001901"/>
    </source>
</evidence>
<name>D2RI37_ARCPA</name>
<reference evidence="1 2" key="1">
    <citation type="journal article" date="2010" name="Stand. Genomic Sci.">
        <title>Complete genome sequence of Archaeoglobus profundus type strain (AV18).</title>
        <authorList>
            <person name="von Jan M."/>
            <person name="Lapidus A."/>
            <person name="Del Rio T.G."/>
            <person name="Copeland A."/>
            <person name="Tice H."/>
            <person name="Cheng J.F."/>
            <person name="Lucas S."/>
            <person name="Chen F."/>
            <person name="Nolan M."/>
            <person name="Goodwin L."/>
            <person name="Han C."/>
            <person name="Pitluck S."/>
            <person name="Liolios K."/>
            <person name="Ivanova N."/>
            <person name="Mavromatis K."/>
            <person name="Ovchinnikova G."/>
            <person name="Chertkov O."/>
            <person name="Pati A."/>
            <person name="Chen A."/>
            <person name="Palaniappan K."/>
            <person name="Land M."/>
            <person name="Hauser L."/>
            <person name="Chang Y.J."/>
            <person name="Jeffries C.D."/>
            <person name="Saunders E."/>
            <person name="Brettin T."/>
            <person name="Detter J.C."/>
            <person name="Chain P."/>
            <person name="Eichinger K."/>
            <person name="Huber H."/>
            <person name="Spring S."/>
            <person name="Rohde M."/>
            <person name="Goker M."/>
            <person name="Wirth R."/>
            <person name="Woyke T."/>
            <person name="Bristow J."/>
            <person name="Eisen J.A."/>
            <person name="Markowitz V."/>
            <person name="Hugenholtz P."/>
            <person name="Kyrpides N.C."/>
            <person name="Klenk H.P."/>
        </authorList>
    </citation>
    <scope>NUCLEOTIDE SEQUENCE [LARGE SCALE GENOMIC DNA]</scope>
    <source>
        <strain evidence="2">DSM 5631 / JCM 9629 / NBRC 100127 / Av18</strain>
    </source>
</reference>
<accession>D2RI37</accession>
<dbReference type="KEGG" id="apo:Arcpr_0901"/>